<sequence>MSVYLYLSLIPEALIASMLSPEEFGVYYAVGSKKKSSGQAIFFQVNPEFRSKYFRIQEGLARCVPHEDGAPKASIYISVYRVLEHVPITELGKLYVVTQDGRTLGLEHSEEFPVNDDGLHLYKEIAPVTPLIASRLNAIDFFDLIVRNPTSLVTLPAVAFTELRLGELATDPVLGQAGDLPYSNMDHLREVLLDLKTKSVATKMVDRISPASFSYRTVKNGFYVGNENGLRYYPMPSSEVLLAQHYRWWRSANM</sequence>
<protein>
    <submittedName>
        <fullName evidence="1">Uncharacterized protein</fullName>
    </submittedName>
</protein>
<proteinExistence type="predicted"/>
<dbReference type="Proteomes" id="UP000195514">
    <property type="component" value="Chromosome I"/>
</dbReference>
<evidence type="ECO:0000313" key="2">
    <source>
        <dbReference type="Proteomes" id="UP000195514"/>
    </source>
</evidence>
<dbReference type="AlphaFoldDB" id="A0A1Y6K264"/>
<accession>A0A1Y6K264</accession>
<reference evidence="2" key="1">
    <citation type="submission" date="2017-05" db="EMBL/GenBank/DDBJ databases">
        <authorList>
            <person name="Kirkegaard R."/>
            <person name="Mcilroy J S."/>
        </authorList>
    </citation>
    <scope>NUCLEOTIDE SEQUENCE [LARGE SCALE GENOMIC DNA]</scope>
</reference>
<evidence type="ECO:0000313" key="1">
    <source>
        <dbReference type="EMBL" id="SMX53782.1"/>
    </source>
</evidence>
<dbReference type="KEGG" id="abat:CFX1CAM_0717"/>
<keyword evidence="2" id="KW-1185">Reference proteome</keyword>
<dbReference type="OrthoDB" id="1118320at2"/>
<organism evidence="1 2">
    <name type="scientific">Candidatus Brevifilum fermentans</name>
    <dbReference type="NCBI Taxonomy" id="1986204"/>
    <lineage>
        <taxon>Bacteria</taxon>
        <taxon>Bacillati</taxon>
        <taxon>Chloroflexota</taxon>
        <taxon>Anaerolineae</taxon>
        <taxon>Anaerolineales</taxon>
        <taxon>Anaerolineaceae</taxon>
        <taxon>Candidatus Brevifilum</taxon>
    </lineage>
</organism>
<dbReference type="EMBL" id="LT859958">
    <property type="protein sequence ID" value="SMX53782.1"/>
    <property type="molecule type" value="Genomic_DNA"/>
</dbReference>
<name>A0A1Y6K264_9CHLR</name>
<gene>
    <name evidence="1" type="ORF">CFX1CAM_0717</name>
</gene>